<keyword evidence="7" id="KW-0443">Lipid metabolism</keyword>
<evidence type="ECO:0000256" key="1">
    <source>
        <dbReference type="ARBA" id="ARBA00001974"/>
    </source>
</evidence>
<evidence type="ECO:0000259" key="17">
    <source>
        <dbReference type="Pfam" id="PF01266"/>
    </source>
</evidence>
<dbReference type="Gene3D" id="3.50.50.60">
    <property type="entry name" value="FAD/NAD(P)-binding domain"/>
    <property type="match status" value="4"/>
</dbReference>
<evidence type="ECO:0000256" key="11">
    <source>
        <dbReference type="ARBA" id="ARBA00038856"/>
    </source>
</evidence>
<name>A0A372JQ20_9ACTN</name>
<dbReference type="AlphaFoldDB" id="A0A372JQ20"/>
<dbReference type="Pfam" id="PF00732">
    <property type="entry name" value="GMC_oxred_N"/>
    <property type="match status" value="1"/>
</dbReference>
<evidence type="ECO:0000256" key="9">
    <source>
        <dbReference type="ARBA" id="ARBA00023221"/>
    </source>
</evidence>
<dbReference type="PANTHER" id="PTHR47470:SF1">
    <property type="entry name" value="FAD-DEPENDENT OXIDOREDUCTASE 2 FAD BINDING DOMAIN-CONTAINING PROTEIN"/>
    <property type="match status" value="1"/>
</dbReference>
<protein>
    <recommendedName>
        <fullName evidence="14">Cholesterol oxidase</fullName>
        <ecNumber evidence="13">1.1.3.6</ecNumber>
        <ecNumber evidence="11">5.3.3.1</ecNumber>
    </recommendedName>
    <alternativeName>
        <fullName evidence="15">Cholesterol isomerase</fullName>
    </alternativeName>
</protein>
<organism evidence="19 20">
    <name type="scientific">Actinomadura logoneensis</name>
    <dbReference type="NCBI Taxonomy" id="2293572"/>
    <lineage>
        <taxon>Bacteria</taxon>
        <taxon>Bacillati</taxon>
        <taxon>Actinomycetota</taxon>
        <taxon>Actinomycetes</taxon>
        <taxon>Streptosporangiales</taxon>
        <taxon>Thermomonosporaceae</taxon>
        <taxon>Actinomadura</taxon>
    </lineage>
</organism>
<keyword evidence="10" id="KW-0413">Isomerase</keyword>
<evidence type="ECO:0000256" key="15">
    <source>
        <dbReference type="ARBA" id="ARBA00049778"/>
    </source>
</evidence>
<evidence type="ECO:0000259" key="16">
    <source>
        <dbReference type="Pfam" id="PF00732"/>
    </source>
</evidence>
<evidence type="ECO:0000313" key="19">
    <source>
        <dbReference type="EMBL" id="RFU42121.1"/>
    </source>
</evidence>
<feature type="domain" description="FAD dependent oxidoreductase" evidence="17">
    <location>
        <begin position="23"/>
        <end position="56"/>
    </location>
</feature>
<dbReference type="PANTHER" id="PTHR47470">
    <property type="entry name" value="CHOLESTEROL OXIDASE"/>
    <property type="match status" value="1"/>
</dbReference>
<keyword evidence="5" id="KW-0274">FAD</keyword>
<dbReference type="InterPro" id="IPR000172">
    <property type="entry name" value="GMC_OxRdtase_N"/>
</dbReference>
<feature type="domain" description="Glucose-methanol-choline oxidoreductase N-terminal" evidence="16">
    <location>
        <begin position="83"/>
        <end position="287"/>
    </location>
</feature>
<keyword evidence="4" id="KW-0285">Flavoprotein</keyword>
<dbReference type="EMBL" id="QURH01000157">
    <property type="protein sequence ID" value="RFU42121.1"/>
    <property type="molecule type" value="Genomic_DNA"/>
</dbReference>
<dbReference type="OrthoDB" id="517968at2"/>
<dbReference type="InterPro" id="IPR036188">
    <property type="entry name" value="FAD/NAD-bd_sf"/>
</dbReference>
<comment type="pathway">
    <text evidence="12">Steroid metabolism; cholesterol degradation.</text>
</comment>
<sequence>MSTPTDIAGKSDGSGGGAVERTDVVVIGSGFGGAIAAYHLAAGGAKVTVLERGPWVPSDEFEHDFLLGSSYTRIFDFVVGDGMSVLGGNCVGGGSVVYFAAMPRAPRFVFDRQGSLGRRMWPSSIDRDALDPWYDRVAEALPIIRQDWSDVTYSGGLFAAACAHAGRTANPAPAAIDRDKCTNCNWMMAGCRFDAKRSLLLNYLPAAVAHGAEIRPLHEVQLLSRTDDGGYRVHYNVIDGEDYRVTAGSGTLDAKLVVVAAGAGATPVILKRSEGALGPMPHGVGRYFSGNGERLNTAVFDEERVRSVLGLSHGDAAYAASQIGKGPCVASWDRLDPDLPEFSRFTLEQLYFPPGFGTILAQVPGADGRPTWFGPEKKEMLRSWQSWLTVFTMSEDDNEGVFGDLPPTGNAERISQQMLGRGPLRYDPTANTLRGWAESDAEVRDILERDGLARVLPWTNDLVGAYTVHPLASCRIGDDPATSALDDRHELRGHPGIFVTDGSAVPGALTVNPAFTIAALAERAMPGIVQAARERGVEVRYGAPAPDGATSARRAAFPLVRSLTRP</sequence>
<dbReference type="Proteomes" id="UP000261811">
    <property type="component" value="Unassembled WGS sequence"/>
</dbReference>
<evidence type="ECO:0000256" key="14">
    <source>
        <dbReference type="ARBA" id="ARBA00049744"/>
    </source>
</evidence>
<comment type="similarity">
    <text evidence="2">Belongs to the GMC oxidoreductase family.</text>
</comment>
<evidence type="ECO:0000256" key="2">
    <source>
        <dbReference type="ARBA" id="ARBA00010790"/>
    </source>
</evidence>
<dbReference type="GO" id="GO:0050660">
    <property type="term" value="F:flavin adenine dinucleotide binding"/>
    <property type="evidence" value="ECO:0007669"/>
    <property type="project" value="InterPro"/>
</dbReference>
<reference evidence="19 20" key="1">
    <citation type="submission" date="2018-08" db="EMBL/GenBank/DDBJ databases">
        <title>Actinomadura jelena sp. nov., a novel Actinomycete isolated from soil in Chad.</title>
        <authorList>
            <person name="Shi L."/>
        </authorList>
    </citation>
    <scope>NUCLEOTIDE SEQUENCE [LARGE SCALE GENOMIC DNA]</scope>
    <source>
        <strain evidence="19 20">NEAU-G17</strain>
    </source>
</reference>
<evidence type="ECO:0000313" key="20">
    <source>
        <dbReference type="Proteomes" id="UP000261811"/>
    </source>
</evidence>
<evidence type="ECO:0000256" key="12">
    <source>
        <dbReference type="ARBA" id="ARBA00049645"/>
    </source>
</evidence>
<dbReference type="RefSeq" id="WP_117356888.1">
    <property type="nucleotide sequence ID" value="NZ_QURH01000157.1"/>
</dbReference>
<accession>A0A372JQ20</accession>
<dbReference type="GO" id="GO:0008203">
    <property type="term" value="P:cholesterol metabolic process"/>
    <property type="evidence" value="ECO:0007669"/>
    <property type="project" value="UniProtKB-KW"/>
</dbReference>
<comment type="cofactor">
    <cofactor evidence="1">
        <name>FAD</name>
        <dbReference type="ChEBI" id="CHEBI:57692"/>
    </cofactor>
</comment>
<keyword evidence="9" id="KW-0753">Steroid metabolism</keyword>
<feature type="domain" description="Glucose-methanol-choline oxidoreductase C-terminal" evidence="18">
    <location>
        <begin position="466"/>
        <end position="521"/>
    </location>
</feature>
<dbReference type="Pfam" id="PF01266">
    <property type="entry name" value="DAO"/>
    <property type="match status" value="1"/>
</dbReference>
<evidence type="ECO:0000256" key="10">
    <source>
        <dbReference type="ARBA" id="ARBA00023235"/>
    </source>
</evidence>
<comment type="caution">
    <text evidence="19">The sequence shown here is derived from an EMBL/GenBank/DDBJ whole genome shotgun (WGS) entry which is preliminary data.</text>
</comment>
<keyword evidence="20" id="KW-1185">Reference proteome</keyword>
<evidence type="ECO:0000256" key="13">
    <source>
        <dbReference type="ARBA" id="ARBA00049723"/>
    </source>
</evidence>
<dbReference type="GO" id="GO:0004769">
    <property type="term" value="F:steroid Delta-isomerase activity"/>
    <property type="evidence" value="ECO:0007669"/>
    <property type="project" value="UniProtKB-EC"/>
</dbReference>
<dbReference type="GO" id="GO:0016995">
    <property type="term" value="F:cholesterol oxidase activity"/>
    <property type="evidence" value="ECO:0007669"/>
    <property type="project" value="UniProtKB-EC"/>
</dbReference>
<evidence type="ECO:0000256" key="8">
    <source>
        <dbReference type="ARBA" id="ARBA00023166"/>
    </source>
</evidence>
<evidence type="ECO:0000256" key="4">
    <source>
        <dbReference type="ARBA" id="ARBA00022630"/>
    </source>
</evidence>
<dbReference type="EC" id="5.3.3.1" evidence="11"/>
<evidence type="ECO:0000256" key="7">
    <source>
        <dbReference type="ARBA" id="ARBA00023098"/>
    </source>
</evidence>
<evidence type="ECO:0000256" key="3">
    <source>
        <dbReference type="ARBA" id="ARBA00022548"/>
    </source>
</evidence>
<evidence type="ECO:0000259" key="18">
    <source>
        <dbReference type="Pfam" id="PF05199"/>
    </source>
</evidence>
<evidence type="ECO:0000256" key="5">
    <source>
        <dbReference type="ARBA" id="ARBA00022827"/>
    </source>
</evidence>
<dbReference type="SUPFAM" id="SSF51905">
    <property type="entry name" value="FAD/NAD(P)-binding domain"/>
    <property type="match status" value="1"/>
</dbReference>
<proteinExistence type="inferred from homology"/>
<dbReference type="InterPro" id="IPR006076">
    <property type="entry name" value="FAD-dep_OxRdtase"/>
</dbReference>
<dbReference type="InterPro" id="IPR007867">
    <property type="entry name" value="GMC_OxRtase_C"/>
</dbReference>
<evidence type="ECO:0000256" key="6">
    <source>
        <dbReference type="ARBA" id="ARBA00023002"/>
    </source>
</evidence>
<keyword evidence="6" id="KW-0560">Oxidoreductase</keyword>
<gene>
    <name evidence="19" type="ORF">DZF91_08235</name>
</gene>
<dbReference type="InterPro" id="IPR052542">
    <property type="entry name" value="Cholesterol_Oxidase"/>
</dbReference>
<dbReference type="EC" id="1.1.3.6" evidence="13"/>
<keyword evidence="3" id="KW-0153">Cholesterol metabolism</keyword>
<keyword evidence="8" id="KW-1207">Sterol metabolism</keyword>
<dbReference type="Pfam" id="PF05199">
    <property type="entry name" value="GMC_oxred_C"/>
    <property type="match status" value="1"/>
</dbReference>